<dbReference type="InterPro" id="IPR000425">
    <property type="entry name" value="MIP"/>
</dbReference>
<dbReference type="InterPro" id="IPR023271">
    <property type="entry name" value="Aquaporin-like"/>
</dbReference>
<dbReference type="GO" id="GO:0005886">
    <property type="term" value="C:plasma membrane"/>
    <property type="evidence" value="ECO:0007669"/>
    <property type="project" value="UniProtKB-SubCell"/>
</dbReference>
<evidence type="ECO:0000256" key="10">
    <source>
        <dbReference type="SAM" id="Phobius"/>
    </source>
</evidence>
<feature type="transmembrane region" description="Helical" evidence="10">
    <location>
        <begin position="160"/>
        <end position="181"/>
    </location>
</feature>
<evidence type="ECO:0000256" key="9">
    <source>
        <dbReference type="SAM" id="MobiDB-lite"/>
    </source>
</evidence>
<accession>A0A0A0B4L7</accession>
<feature type="transmembrane region" description="Helical" evidence="10">
    <location>
        <begin position="329"/>
        <end position="352"/>
    </location>
</feature>
<proteinExistence type="inferred from homology"/>
<evidence type="ECO:0008006" key="13">
    <source>
        <dbReference type="Google" id="ProtNLM"/>
    </source>
</evidence>
<evidence type="ECO:0000256" key="5">
    <source>
        <dbReference type="ARBA" id="ARBA00022692"/>
    </source>
</evidence>
<protein>
    <recommendedName>
        <fullName evidence="13">MIP family channel protein</fullName>
    </recommendedName>
</protein>
<feature type="compositionally biased region" description="Low complexity" evidence="9">
    <location>
        <begin position="38"/>
        <end position="62"/>
    </location>
</feature>
<keyword evidence="5 8" id="KW-0812">Transmembrane</keyword>
<keyword evidence="4" id="KW-1003">Cell membrane</keyword>
<feature type="region of interest" description="Disordered" evidence="9">
    <location>
        <begin position="1"/>
        <end position="86"/>
    </location>
</feature>
<dbReference type="AlphaFoldDB" id="A0A0A0B4L7"/>
<feature type="transmembrane region" description="Helical" evidence="10">
    <location>
        <begin position="258"/>
        <end position="278"/>
    </location>
</feature>
<dbReference type="SUPFAM" id="SSF81338">
    <property type="entry name" value="Aquaporin-like"/>
    <property type="match status" value="1"/>
</dbReference>
<name>A0A0A0B4L7_9CELL</name>
<evidence type="ECO:0000256" key="6">
    <source>
        <dbReference type="ARBA" id="ARBA00022989"/>
    </source>
</evidence>
<comment type="similarity">
    <text evidence="2 8">Belongs to the MIP/aquaporin (TC 1.A.8) family.</text>
</comment>
<comment type="subcellular location">
    <subcellularLocation>
        <location evidence="1">Cell membrane</location>
        <topology evidence="1">Multi-pass membrane protein</topology>
    </subcellularLocation>
</comment>
<dbReference type="Proteomes" id="UP000029833">
    <property type="component" value="Unassembled WGS sequence"/>
</dbReference>
<dbReference type="PANTHER" id="PTHR19139:SF199">
    <property type="entry name" value="MIP17260P"/>
    <property type="match status" value="1"/>
</dbReference>
<feature type="transmembrane region" description="Helical" evidence="10">
    <location>
        <begin position="201"/>
        <end position="222"/>
    </location>
</feature>
<feature type="transmembrane region" description="Helical" evidence="10">
    <location>
        <begin position="290"/>
        <end position="309"/>
    </location>
</feature>
<evidence type="ECO:0000256" key="3">
    <source>
        <dbReference type="ARBA" id="ARBA00022448"/>
    </source>
</evidence>
<dbReference type="PANTHER" id="PTHR19139">
    <property type="entry name" value="AQUAPORIN TRANSPORTER"/>
    <property type="match status" value="1"/>
</dbReference>
<dbReference type="PRINTS" id="PR00783">
    <property type="entry name" value="MINTRINSICP"/>
</dbReference>
<dbReference type="GO" id="GO:0015250">
    <property type="term" value="F:water channel activity"/>
    <property type="evidence" value="ECO:0007669"/>
    <property type="project" value="TreeGrafter"/>
</dbReference>
<evidence type="ECO:0000313" key="11">
    <source>
        <dbReference type="EMBL" id="KGM01785.1"/>
    </source>
</evidence>
<keyword evidence="12" id="KW-1185">Reference proteome</keyword>
<evidence type="ECO:0000256" key="8">
    <source>
        <dbReference type="RuleBase" id="RU000477"/>
    </source>
</evidence>
<evidence type="ECO:0000256" key="4">
    <source>
        <dbReference type="ARBA" id="ARBA00022475"/>
    </source>
</evidence>
<sequence>MLAGADRPAPGSRSRRSRHPILDDRNTMSQDNTGTPEATGPDAVTPDATTTPAVGAGGTVTPEPSGASAAPVGLDKPVAPAPLDPTPVAPAPVGPAPVASLDDDVALAPVAVAAVPVGPGLGSRLAAEAFGTLFLVIAGLGTALYANITGLGGGPLATALAFGLALLAGAVAVGYVSGGHFNPAVTLGAAIAGRTSWKDVLPYWLAQLVGGVAAAAVLYVTLSSFPTLAEQAREFFSSVANGYSTHSPIGAQVQGEGFALLGALLIEVVMTAIFVGVILGSTDRRSTNSLAPAAIGFAYVVGLLVTIPMTNGGLNPARSSAAAVFSESWALGQLWLFWVAPLVGAALAGLLYRAFGAEPVQDDLLGEDDVVVLTGDEAERAL</sequence>
<evidence type="ECO:0000256" key="1">
    <source>
        <dbReference type="ARBA" id="ARBA00004651"/>
    </source>
</evidence>
<evidence type="ECO:0000313" key="12">
    <source>
        <dbReference type="Proteomes" id="UP000029833"/>
    </source>
</evidence>
<comment type="caution">
    <text evidence="11">The sequence shown here is derived from an EMBL/GenBank/DDBJ whole genome shotgun (WGS) entry which is preliminary data.</text>
</comment>
<reference evidence="11 12" key="1">
    <citation type="submission" date="2013-10" db="EMBL/GenBank/DDBJ databases">
        <authorList>
            <person name="Wang G."/>
            <person name="Zhuang W."/>
        </authorList>
    </citation>
    <scope>NUCLEOTIDE SEQUENCE [LARGE SCALE GENOMIC DNA]</scope>
    <source>
        <strain evidence="11 12">DSM 20118</strain>
    </source>
</reference>
<dbReference type="EMBL" id="AXNT01000084">
    <property type="protein sequence ID" value="KGM01785.1"/>
    <property type="molecule type" value="Genomic_DNA"/>
</dbReference>
<dbReference type="InterPro" id="IPR034294">
    <property type="entry name" value="Aquaporin_transptr"/>
</dbReference>
<dbReference type="Pfam" id="PF00230">
    <property type="entry name" value="MIP"/>
    <property type="match status" value="1"/>
</dbReference>
<organism evidence="11 12">
    <name type="scientific">Cellulomonas cellasea DSM 20118</name>
    <dbReference type="NCBI Taxonomy" id="1408250"/>
    <lineage>
        <taxon>Bacteria</taxon>
        <taxon>Bacillati</taxon>
        <taxon>Actinomycetota</taxon>
        <taxon>Actinomycetes</taxon>
        <taxon>Micrococcales</taxon>
        <taxon>Cellulomonadaceae</taxon>
        <taxon>Cellulomonas</taxon>
    </lineage>
</organism>
<feature type="transmembrane region" description="Helical" evidence="10">
    <location>
        <begin position="129"/>
        <end position="148"/>
    </location>
</feature>
<dbReference type="InterPro" id="IPR022357">
    <property type="entry name" value="MIP_CS"/>
</dbReference>
<keyword evidence="7 10" id="KW-0472">Membrane</keyword>
<dbReference type="STRING" id="1408250.Q760_17455"/>
<keyword evidence="3 8" id="KW-0813">Transport</keyword>
<dbReference type="Gene3D" id="1.20.1080.10">
    <property type="entry name" value="Glycerol uptake facilitator protein"/>
    <property type="match status" value="1"/>
</dbReference>
<gene>
    <name evidence="11" type="ORF">Q760_17455</name>
</gene>
<evidence type="ECO:0000256" key="7">
    <source>
        <dbReference type="ARBA" id="ARBA00023136"/>
    </source>
</evidence>
<feature type="compositionally biased region" description="Polar residues" evidence="9">
    <location>
        <begin position="27"/>
        <end position="36"/>
    </location>
</feature>
<evidence type="ECO:0000256" key="2">
    <source>
        <dbReference type="ARBA" id="ARBA00006175"/>
    </source>
</evidence>
<keyword evidence="6 10" id="KW-1133">Transmembrane helix</keyword>
<dbReference type="PROSITE" id="PS00221">
    <property type="entry name" value="MIP"/>
    <property type="match status" value="1"/>
</dbReference>